<feature type="region of interest" description="Disordered" evidence="1">
    <location>
        <begin position="289"/>
        <end position="320"/>
    </location>
</feature>
<feature type="compositionally biased region" description="Polar residues" evidence="1">
    <location>
        <begin position="203"/>
        <end position="226"/>
    </location>
</feature>
<evidence type="ECO:0000313" key="3">
    <source>
        <dbReference type="EMBL" id="TKX25029.1"/>
    </source>
</evidence>
<evidence type="ECO:0000256" key="1">
    <source>
        <dbReference type="SAM" id="MobiDB-lite"/>
    </source>
</evidence>
<feature type="compositionally biased region" description="Basic and acidic residues" evidence="1">
    <location>
        <begin position="250"/>
        <end position="265"/>
    </location>
</feature>
<evidence type="ECO:0000313" key="4">
    <source>
        <dbReference type="Proteomes" id="UP000308133"/>
    </source>
</evidence>
<dbReference type="AlphaFoldDB" id="A0A4U7B2J4"/>
<gene>
    <name evidence="3" type="ORF">C1H76_2739</name>
</gene>
<dbReference type="InterPro" id="IPR056929">
    <property type="entry name" value="Znf_RING-like"/>
</dbReference>
<feature type="domain" description="RING zinc finger-like" evidence="2">
    <location>
        <begin position="397"/>
        <end position="444"/>
    </location>
</feature>
<feature type="region of interest" description="Disordered" evidence="1">
    <location>
        <begin position="28"/>
        <end position="73"/>
    </location>
</feature>
<sequence length="459" mass="50651">MQEHIRRAHPEYYIPKLPATRESFELMVNSPPHEIPKPEAQDHWSPPSERRERHYIQRNGPPDGSGLSYAPTHDSFDLQRSFDQGARQNDGFYGQNIPTFEISRSPAHLRRGSLLPAAAALAQLHYARPDGDWSSDHVGMFQMEQDDGSKGPQNFFTDNAGDVKQNNFADPTLSAEQQFLDSQYRTDHDMHNGNGNGHMPDPVSSSFEQSPPNRSTAPAVQMQRTVSKGGRPRKSSVSQNARRPKHERKSSRDYLRPTSHDRKAVSAEPMNAAAIYGKRWEDLIDAATSATEEDSRDLTPIPGSPFQSPRNVSRTPMPAPFALGSQFQSYTASPLQQALTPPAADGPPLDLQPFPSVEEPSSIDSNASGTNFHIMASNQALSSASDSSPMFSTPVQIYCAGCRRLSVLKESFACPECICGLCAGCVDALISEQNRGRAAQCPRCRTMGGRFKPFQLDIR</sequence>
<evidence type="ECO:0000259" key="2">
    <source>
        <dbReference type="Pfam" id="PF25080"/>
    </source>
</evidence>
<protein>
    <recommendedName>
        <fullName evidence="2">RING zinc finger-like domain-containing protein</fullName>
    </recommendedName>
</protein>
<dbReference type="Pfam" id="PF25080">
    <property type="entry name" value="zf_RING-like"/>
    <property type="match status" value="1"/>
</dbReference>
<feature type="region of interest" description="Disordered" evidence="1">
    <location>
        <begin position="332"/>
        <end position="368"/>
    </location>
</feature>
<accession>A0A4U7B2J4</accession>
<feature type="compositionally biased region" description="Polar residues" evidence="1">
    <location>
        <begin position="305"/>
        <end position="314"/>
    </location>
</feature>
<dbReference type="EMBL" id="PTQR01000034">
    <property type="protein sequence ID" value="TKX25029.1"/>
    <property type="molecule type" value="Genomic_DNA"/>
</dbReference>
<comment type="caution">
    <text evidence="3">The sequence shown here is derived from an EMBL/GenBank/DDBJ whole genome shotgun (WGS) entry which is preliminary data.</text>
</comment>
<feature type="compositionally biased region" description="Basic and acidic residues" evidence="1">
    <location>
        <begin position="34"/>
        <end position="55"/>
    </location>
</feature>
<organism evidence="3 4">
    <name type="scientific">Elsinoe australis</name>
    <dbReference type="NCBI Taxonomy" id="40998"/>
    <lineage>
        <taxon>Eukaryota</taxon>
        <taxon>Fungi</taxon>
        <taxon>Dikarya</taxon>
        <taxon>Ascomycota</taxon>
        <taxon>Pezizomycotina</taxon>
        <taxon>Dothideomycetes</taxon>
        <taxon>Dothideomycetidae</taxon>
        <taxon>Myriangiales</taxon>
        <taxon>Elsinoaceae</taxon>
        <taxon>Elsinoe</taxon>
    </lineage>
</organism>
<proteinExistence type="predicted"/>
<feature type="region of interest" description="Disordered" evidence="1">
    <location>
        <begin position="186"/>
        <end position="268"/>
    </location>
</feature>
<dbReference type="Proteomes" id="UP000308133">
    <property type="component" value="Unassembled WGS sequence"/>
</dbReference>
<reference evidence="3 4" key="1">
    <citation type="submission" date="2018-02" db="EMBL/GenBank/DDBJ databases">
        <title>Draft genome sequences of Elsinoe sp., causing black scab on jojoba.</title>
        <authorList>
            <person name="Stodart B."/>
            <person name="Jeffress S."/>
            <person name="Ash G."/>
            <person name="Arun Chinnappa K."/>
        </authorList>
    </citation>
    <scope>NUCLEOTIDE SEQUENCE [LARGE SCALE GENOMIC DNA]</scope>
    <source>
        <strain evidence="3 4">Hillstone_2</strain>
    </source>
</reference>
<name>A0A4U7B2J4_9PEZI</name>